<dbReference type="RefSeq" id="WP_188549115.1">
    <property type="nucleotide sequence ID" value="NZ_BMFY01000001.1"/>
</dbReference>
<evidence type="ECO:0000256" key="6">
    <source>
        <dbReference type="ARBA" id="ARBA00022989"/>
    </source>
</evidence>
<evidence type="ECO:0000256" key="3">
    <source>
        <dbReference type="ARBA" id="ARBA00022448"/>
    </source>
</evidence>
<protein>
    <recommendedName>
        <fullName evidence="8">Probable membrane transporter protein</fullName>
    </recommendedName>
</protein>
<proteinExistence type="inferred from homology"/>
<evidence type="ECO:0000256" key="5">
    <source>
        <dbReference type="ARBA" id="ARBA00022692"/>
    </source>
</evidence>
<feature type="transmembrane region" description="Helical" evidence="8">
    <location>
        <begin position="163"/>
        <end position="185"/>
    </location>
</feature>
<dbReference type="PANTHER" id="PTHR30269:SF37">
    <property type="entry name" value="MEMBRANE TRANSPORTER PROTEIN"/>
    <property type="match status" value="1"/>
</dbReference>
<reference evidence="9" key="1">
    <citation type="journal article" date="2014" name="Int. J. Syst. Evol. Microbiol.">
        <title>Complete genome sequence of Corynebacterium casei LMG S-19264T (=DSM 44701T), isolated from a smear-ripened cheese.</title>
        <authorList>
            <consortium name="US DOE Joint Genome Institute (JGI-PGF)"/>
            <person name="Walter F."/>
            <person name="Albersmeier A."/>
            <person name="Kalinowski J."/>
            <person name="Ruckert C."/>
        </authorList>
    </citation>
    <scope>NUCLEOTIDE SEQUENCE</scope>
    <source>
        <strain evidence="9">CGMCC 1.12785</strain>
    </source>
</reference>
<sequence length="249" mass="26134">MVIVVLGLLAVLVGAMSQRLTGMGFALIVAPFMVLLFGPISGVMLVNLCGAVSAAIVCVQTYRHAEWRTAWRLMAFAAVGVVAGAWLGAVLDDGLMQIVIGILIIIAMSASLFTPWLRREIHRTLPVTGATGLTAGFMNAAAGVGGPAISVYAVLTRWEQKRFAATMQPVLIMMGISSLAFKLLFEADAWPQLPGPMWLGIALCIGAGQLIGERLARIVPVRVARILMITLAYAGGVAALIGGIVHVSG</sequence>
<comment type="similarity">
    <text evidence="2 8">Belongs to the 4-toluene sulfonate uptake permease (TSUP) (TC 2.A.102) family.</text>
</comment>
<keyword evidence="10" id="KW-1185">Reference proteome</keyword>
<evidence type="ECO:0000256" key="8">
    <source>
        <dbReference type="RuleBase" id="RU363041"/>
    </source>
</evidence>
<keyword evidence="4 8" id="KW-1003">Cell membrane</keyword>
<keyword evidence="7 8" id="KW-0472">Membrane</keyword>
<organism evidence="9 10">
    <name type="scientific">Sediminivirga luteola</name>
    <dbReference type="NCBI Taxonomy" id="1774748"/>
    <lineage>
        <taxon>Bacteria</taxon>
        <taxon>Bacillati</taxon>
        <taxon>Actinomycetota</taxon>
        <taxon>Actinomycetes</taxon>
        <taxon>Micrococcales</taxon>
        <taxon>Brevibacteriaceae</taxon>
        <taxon>Sediminivirga</taxon>
    </lineage>
</organism>
<keyword evidence="6 8" id="KW-1133">Transmembrane helix</keyword>
<dbReference type="PANTHER" id="PTHR30269">
    <property type="entry name" value="TRANSMEMBRANE PROTEIN YFCA"/>
    <property type="match status" value="1"/>
</dbReference>
<dbReference type="InterPro" id="IPR052017">
    <property type="entry name" value="TSUP"/>
</dbReference>
<name>A0A8J2XC47_9MICO</name>
<dbReference type="GO" id="GO:0005886">
    <property type="term" value="C:plasma membrane"/>
    <property type="evidence" value="ECO:0007669"/>
    <property type="project" value="UniProtKB-SubCell"/>
</dbReference>
<keyword evidence="3" id="KW-0813">Transport</keyword>
<accession>A0A8J2XC47</accession>
<dbReference type="Proteomes" id="UP000616114">
    <property type="component" value="Unassembled WGS sequence"/>
</dbReference>
<comment type="subcellular location">
    <subcellularLocation>
        <location evidence="1 8">Cell membrane</location>
        <topology evidence="1 8">Multi-pass membrane protein</topology>
    </subcellularLocation>
</comment>
<evidence type="ECO:0000256" key="1">
    <source>
        <dbReference type="ARBA" id="ARBA00004651"/>
    </source>
</evidence>
<evidence type="ECO:0000313" key="10">
    <source>
        <dbReference type="Proteomes" id="UP000616114"/>
    </source>
</evidence>
<keyword evidence="5 8" id="KW-0812">Transmembrane</keyword>
<evidence type="ECO:0000256" key="2">
    <source>
        <dbReference type="ARBA" id="ARBA00009142"/>
    </source>
</evidence>
<dbReference type="EMBL" id="BMFY01000001">
    <property type="protein sequence ID" value="GGA03463.1"/>
    <property type="molecule type" value="Genomic_DNA"/>
</dbReference>
<comment type="caution">
    <text evidence="9">The sequence shown here is derived from an EMBL/GenBank/DDBJ whole genome shotgun (WGS) entry which is preliminary data.</text>
</comment>
<dbReference type="AlphaFoldDB" id="A0A8J2XC47"/>
<feature type="transmembrane region" description="Helical" evidence="8">
    <location>
        <begin position="197"/>
        <end position="216"/>
    </location>
</feature>
<reference evidence="9" key="2">
    <citation type="submission" date="2020-09" db="EMBL/GenBank/DDBJ databases">
        <authorList>
            <person name="Sun Q."/>
            <person name="Zhou Y."/>
        </authorList>
    </citation>
    <scope>NUCLEOTIDE SEQUENCE</scope>
    <source>
        <strain evidence="9">CGMCC 1.12785</strain>
    </source>
</reference>
<feature type="transmembrane region" description="Helical" evidence="8">
    <location>
        <begin position="27"/>
        <end position="58"/>
    </location>
</feature>
<feature type="transmembrane region" description="Helical" evidence="8">
    <location>
        <begin position="95"/>
        <end position="117"/>
    </location>
</feature>
<feature type="transmembrane region" description="Helical" evidence="8">
    <location>
        <begin position="223"/>
        <end position="247"/>
    </location>
</feature>
<dbReference type="InterPro" id="IPR002781">
    <property type="entry name" value="TM_pro_TauE-like"/>
</dbReference>
<dbReference type="Pfam" id="PF01925">
    <property type="entry name" value="TauE"/>
    <property type="match status" value="1"/>
</dbReference>
<feature type="transmembrane region" description="Helical" evidence="8">
    <location>
        <begin position="70"/>
        <end position="89"/>
    </location>
</feature>
<evidence type="ECO:0000313" key="9">
    <source>
        <dbReference type="EMBL" id="GGA03463.1"/>
    </source>
</evidence>
<gene>
    <name evidence="9" type="ORF">GCM10011333_02740</name>
</gene>
<evidence type="ECO:0000256" key="7">
    <source>
        <dbReference type="ARBA" id="ARBA00023136"/>
    </source>
</evidence>
<evidence type="ECO:0000256" key="4">
    <source>
        <dbReference type="ARBA" id="ARBA00022475"/>
    </source>
</evidence>